<protein>
    <submittedName>
        <fullName evidence="1">Uncharacterized protein</fullName>
    </submittedName>
</protein>
<reference evidence="1" key="1">
    <citation type="submission" date="2021-01" db="EMBL/GenBank/DDBJ databases">
        <authorList>
            <consortium name="Genoscope - CEA"/>
            <person name="William W."/>
        </authorList>
    </citation>
    <scope>NUCLEOTIDE SEQUENCE</scope>
</reference>
<dbReference type="AlphaFoldDB" id="A0A8S1MMG5"/>
<evidence type="ECO:0000313" key="2">
    <source>
        <dbReference type="Proteomes" id="UP000692954"/>
    </source>
</evidence>
<keyword evidence="2" id="KW-1185">Reference proteome</keyword>
<accession>A0A8S1MMG5</accession>
<gene>
    <name evidence="1" type="ORF">PSON_ATCC_30995.1.T0410064</name>
</gene>
<proteinExistence type="predicted"/>
<dbReference type="EMBL" id="CAJJDN010000041">
    <property type="protein sequence ID" value="CAD8080809.1"/>
    <property type="molecule type" value="Genomic_DNA"/>
</dbReference>
<name>A0A8S1MMG5_9CILI</name>
<comment type="caution">
    <text evidence="1">The sequence shown here is derived from an EMBL/GenBank/DDBJ whole genome shotgun (WGS) entry which is preliminary data.</text>
</comment>
<organism evidence="1 2">
    <name type="scientific">Paramecium sonneborni</name>
    <dbReference type="NCBI Taxonomy" id="65129"/>
    <lineage>
        <taxon>Eukaryota</taxon>
        <taxon>Sar</taxon>
        <taxon>Alveolata</taxon>
        <taxon>Ciliophora</taxon>
        <taxon>Intramacronucleata</taxon>
        <taxon>Oligohymenophorea</taxon>
        <taxon>Peniculida</taxon>
        <taxon>Parameciidae</taxon>
        <taxon>Paramecium</taxon>
    </lineage>
</organism>
<evidence type="ECO:0000313" key="1">
    <source>
        <dbReference type="EMBL" id="CAD8080809.1"/>
    </source>
</evidence>
<sequence length="275" mass="32815">MINQQTIQDMVPYIWPDEYDDRLQFALDLKKEFETLIISYPQHKDNILQTMQKISEEAPYLDLQDIFQINQGKTHKLYQFLYPIHSNNTHIDFKQPVTNKTLQKLISDSYRLFNRNILNYQCKLITYAKYYKASLSIFKKSINQMYIDFNTLNFVCSCATRQCITLNRLWSDYDDTSEKYQKLLLSLQKLEQMQKPDDLTHYFNRQSLILFTYSLAQCNANKPLPFNQVNTIYLLNNNQSNLTLKNQQKILLGIQMDFPKLEIIFLNQHINSVRE</sequence>
<dbReference type="Proteomes" id="UP000692954">
    <property type="component" value="Unassembled WGS sequence"/>
</dbReference>